<gene>
    <name evidence="1" type="ORF">MRATA1EN22A_LOCUS23498</name>
</gene>
<reference evidence="1" key="2">
    <citation type="submission" date="2025-03" db="EMBL/GenBank/DDBJ databases">
        <authorList>
            <consortium name="ELIXIR-Norway"/>
            <consortium name="Elixir Norway"/>
        </authorList>
    </citation>
    <scope>NUCLEOTIDE SEQUENCE</scope>
</reference>
<reference evidence="1" key="1">
    <citation type="submission" date="2023-05" db="EMBL/GenBank/DDBJ databases">
        <authorList>
            <consortium name="ELIXIR-Norway"/>
        </authorList>
    </citation>
    <scope>NUCLEOTIDE SEQUENCE</scope>
</reference>
<sequence length="115" mass="13161">MVREHHRLNGYEFEQTGGNGNPLQYSCLENPVDRVGGLWSRGGKELDTNLATEQVPAIKCFYPEVTYISSQKLPNPVESAVPAWKEYWRDWQTLQMSPYTYKGNMLLLLILDLGP</sequence>
<proteinExistence type="predicted"/>
<protein>
    <submittedName>
        <fullName evidence="1">Uncharacterized protein</fullName>
    </submittedName>
</protein>
<dbReference type="EMBL" id="OX596088">
    <property type="protein sequence ID" value="CAN0516122.1"/>
    <property type="molecule type" value="Genomic_DNA"/>
</dbReference>
<name>A0AC59ZWA4_RANTA</name>
<evidence type="ECO:0000313" key="2">
    <source>
        <dbReference type="Proteomes" id="UP001162501"/>
    </source>
</evidence>
<accession>A0AC59ZWA4</accession>
<evidence type="ECO:0000313" key="1">
    <source>
        <dbReference type="EMBL" id="CAN0516122.1"/>
    </source>
</evidence>
<organism evidence="1 2">
    <name type="scientific">Rangifer tarandus platyrhynchus</name>
    <name type="common">Svalbard reindeer</name>
    <dbReference type="NCBI Taxonomy" id="3082113"/>
    <lineage>
        <taxon>Eukaryota</taxon>
        <taxon>Metazoa</taxon>
        <taxon>Chordata</taxon>
        <taxon>Craniata</taxon>
        <taxon>Vertebrata</taxon>
        <taxon>Euteleostomi</taxon>
        <taxon>Mammalia</taxon>
        <taxon>Eutheria</taxon>
        <taxon>Laurasiatheria</taxon>
        <taxon>Artiodactyla</taxon>
        <taxon>Ruminantia</taxon>
        <taxon>Pecora</taxon>
        <taxon>Cervidae</taxon>
        <taxon>Odocoileinae</taxon>
        <taxon>Rangifer</taxon>
    </lineage>
</organism>
<dbReference type="Proteomes" id="UP001162501">
    <property type="component" value="Chromosome 4"/>
</dbReference>